<evidence type="ECO:0000259" key="7">
    <source>
        <dbReference type="PROSITE" id="PS50940"/>
    </source>
</evidence>
<evidence type="ECO:0000313" key="8">
    <source>
        <dbReference type="EMBL" id="KAL1400797.1"/>
    </source>
</evidence>
<feature type="domain" description="Chitin-binding type-2" evidence="7">
    <location>
        <begin position="837"/>
        <end position="895"/>
    </location>
</feature>
<feature type="domain" description="Chitin-binding type-2" evidence="7">
    <location>
        <begin position="721"/>
        <end position="777"/>
    </location>
</feature>
<name>A0ABD1DM15_CULPP</name>
<dbReference type="InterPro" id="IPR051940">
    <property type="entry name" value="Chitin_bind-dev_reg"/>
</dbReference>
<feature type="domain" description="Chitin-binding type-2" evidence="7">
    <location>
        <begin position="199"/>
        <end position="253"/>
    </location>
</feature>
<dbReference type="EMBL" id="JBEHCU010005123">
    <property type="protein sequence ID" value="KAL1400797.1"/>
    <property type="molecule type" value="Genomic_DNA"/>
</dbReference>
<feature type="chain" id="PRO_5044895855" description="Chitin-binding type-2 domain-containing protein" evidence="6">
    <location>
        <begin position="18"/>
        <end position="985"/>
    </location>
</feature>
<dbReference type="PROSITE" id="PS50940">
    <property type="entry name" value="CHIT_BIND_II"/>
    <property type="match status" value="15"/>
</dbReference>
<dbReference type="Proteomes" id="UP001562425">
    <property type="component" value="Unassembled WGS sequence"/>
</dbReference>
<feature type="domain" description="Chitin-binding type-2" evidence="7">
    <location>
        <begin position="141"/>
        <end position="195"/>
    </location>
</feature>
<accession>A0ABD1DM15</accession>
<feature type="domain" description="Chitin-binding type-2" evidence="7">
    <location>
        <begin position="316"/>
        <end position="373"/>
    </location>
</feature>
<dbReference type="PANTHER" id="PTHR23301:SF0">
    <property type="entry name" value="CHITIN-BINDING TYPE-2 DOMAIN-CONTAINING PROTEIN-RELATED"/>
    <property type="match status" value="1"/>
</dbReference>
<comment type="caution">
    <text evidence="8">The sequence shown here is derived from an EMBL/GenBank/DDBJ whole genome shotgun (WGS) entry which is preliminary data.</text>
</comment>
<gene>
    <name evidence="8" type="ORF">pipiens_007129</name>
</gene>
<evidence type="ECO:0000256" key="2">
    <source>
        <dbReference type="ARBA" id="ARBA00022729"/>
    </source>
</evidence>
<feature type="domain" description="Chitin-binding type-2" evidence="7">
    <location>
        <begin position="667"/>
        <end position="719"/>
    </location>
</feature>
<evidence type="ECO:0000256" key="3">
    <source>
        <dbReference type="ARBA" id="ARBA00022737"/>
    </source>
</evidence>
<sequence length="985" mass="107196">MWSAAFLVTTLLLLTRAQTPDAEARCARVSFAFFANETDCGRFLFCNDGQPMDIECREDEIWRQQEAACVLGNRETCTVWDPAEACVGLGNGPIAYPGYCERYILCDEGRANVNYCPVGFIFSEGDQRCIIGSVATCETYEHLCRSGPYSRFRHPDFCESFIQCDNQTALLYSCGFQEMYQPNVGNCIAGEDCEPRPVSEVCDGRNDGYVAHPEECGSFIKCFGGIPDVTPCPDGQIFRDGFCVPGSRTTCQTLDGMCANRGNYEQLVHPDGCAYYVECFGGVANVRSCPTGKIFRHDMQFCIPGDADTCEAAPIAEMCHDSPYGVIFPHPEDCSQLIRCNGTAALEEPCPEHHIVQPGSLNCIPGLFETCESFDEICRGRFDDRIAHPSCDQFVHCQNEKALILLCTPGEIFSTLEQKCIPGDTEQCEALSCSTRQDGLYPHPNLCHGFYQCSNERVSSHLCPLGHIFDPAARVCTPGDLATCQPDPLETMCKNRFDGLRYPHPEGFDCERFVVCQNREALVGSCPAGAVLRPQFLDCVPGDEESCEAFEDVCPEGFDIVLAHPGRCDVLIVCEEGSATVESCPEGEIVDRDSLECVPGGINDCFPVENLCEGREDGLFEDASSCSRFIECESERMTALECPTDYVFVQELQGCVPGDTQACTNICTEQENDVMLENPSSCVEYYRCNEGLPIAESCEIGNIFINTICAPGSADTCEDFSDRCVDQPDGRLEFPETSQCSLYLECSSEVTSVGTCKEGTVFVAELEQCVAGDATACTNLCTGQEDDSLLPNPDSCAEYFRCAGGIPNSETCPPDHIFDEPSGSCIPGSVTSCEDFSERCVGQPDGLLPHPDSARCDRFLACSVESVTLGSCPEGEVFSEAAQLCVPGDAEQCTEDADYNFCEGLEDGSYAHPQVCYLFVGCESGSAQVGACGSDEPKNFGSFALSLSREKTTKKSELIPFPTSSFGNVLANAPIKGDVTPPRCV</sequence>
<proteinExistence type="predicted"/>
<evidence type="ECO:0000256" key="4">
    <source>
        <dbReference type="ARBA" id="ARBA00023157"/>
    </source>
</evidence>
<feature type="signal peptide" evidence="6">
    <location>
        <begin position="1"/>
        <end position="17"/>
    </location>
</feature>
<feature type="domain" description="Chitin-binding type-2" evidence="7">
    <location>
        <begin position="609"/>
        <end position="665"/>
    </location>
</feature>
<keyword evidence="9" id="KW-1185">Reference proteome</keyword>
<keyword evidence="2 6" id="KW-0732">Signal</keyword>
<dbReference type="SMART" id="SM00494">
    <property type="entry name" value="ChtBD2"/>
    <property type="match status" value="15"/>
</dbReference>
<dbReference type="PANTHER" id="PTHR23301">
    <property type="entry name" value="CHITIN BINDING PERITROPHIN-A"/>
    <property type="match status" value="1"/>
</dbReference>
<feature type="domain" description="Chitin-binding type-2" evidence="7">
    <location>
        <begin position="778"/>
        <end position="835"/>
    </location>
</feature>
<keyword evidence="5" id="KW-0325">Glycoprotein</keyword>
<keyword evidence="4" id="KW-1015">Disulfide bond</keyword>
<feature type="domain" description="Chitin-binding type-2" evidence="7">
    <location>
        <begin position="490"/>
        <end position="549"/>
    </location>
</feature>
<evidence type="ECO:0000256" key="1">
    <source>
        <dbReference type="ARBA" id="ARBA00022669"/>
    </source>
</evidence>
<reference evidence="8 9" key="1">
    <citation type="submission" date="2024-05" db="EMBL/GenBank/DDBJ databases">
        <title>Culex pipiens pipiens assembly and annotation.</title>
        <authorList>
            <person name="Alout H."/>
            <person name="Durand T."/>
        </authorList>
    </citation>
    <scope>NUCLEOTIDE SEQUENCE [LARGE SCALE GENOMIC DNA]</scope>
    <source>
        <strain evidence="8">HA-2024</strain>
        <tissue evidence="8">Whole body</tissue>
    </source>
</reference>
<feature type="domain" description="Chitin-binding type-2" evidence="7">
    <location>
        <begin position="430"/>
        <end position="486"/>
    </location>
</feature>
<feature type="domain" description="Chitin-binding type-2" evidence="7">
    <location>
        <begin position="255"/>
        <end position="312"/>
    </location>
</feature>
<feature type="domain" description="Chitin-binding type-2" evidence="7">
    <location>
        <begin position="23"/>
        <end position="79"/>
    </location>
</feature>
<dbReference type="GO" id="GO:0008061">
    <property type="term" value="F:chitin binding"/>
    <property type="evidence" value="ECO:0007669"/>
    <property type="project" value="UniProtKB-KW"/>
</dbReference>
<organism evidence="8 9">
    <name type="scientific">Culex pipiens pipiens</name>
    <name type="common">Northern house mosquito</name>
    <dbReference type="NCBI Taxonomy" id="38569"/>
    <lineage>
        <taxon>Eukaryota</taxon>
        <taxon>Metazoa</taxon>
        <taxon>Ecdysozoa</taxon>
        <taxon>Arthropoda</taxon>
        <taxon>Hexapoda</taxon>
        <taxon>Insecta</taxon>
        <taxon>Pterygota</taxon>
        <taxon>Neoptera</taxon>
        <taxon>Endopterygota</taxon>
        <taxon>Diptera</taxon>
        <taxon>Nematocera</taxon>
        <taxon>Culicoidea</taxon>
        <taxon>Culicidae</taxon>
        <taxon>Culicinae</taxon>
        <taxon>Culicini</taxon>
        <taxon>Culex</taxon>
        <taxon>Culex</taxon>
    </lineage>
</organism>
<evidence type="ECO:0000256" key="5">
    <source>
        <dbReference type="ARBA" id="ARBA00023180"/>
    </source>
</evidence>
<feature type="domain" description="Chitin-binding type-2" evidence="7">
    <location>
        <begin position="551"/>
        <end position="607"/>
    </location>
</feature>
<evidence type="ECO:0000313" key="9">
    <source>
        <dbReference type="Proteomes" id="UP001562425"/>
    </source>
</evidence>
<dbReference type="AlphaFoldDB" id="A0ABD1DM15"/>
<dbReference type="Pfam" id="PF01607">
    <property type="entry name" value="CBM_14"/>
    <property type="match status" value="11"/>
</dbReference>
<dbReference type="InterPro" id="IPR002557">
    <property type="entry name" value="Chitin-bd_dom"/>
</dbReference>
<evidence type="ECO:0000256" key="6">
    <source>
        <dbReference type="SAM" id="SignalP"/>
    </source>
</evidence>
<keyword evidence="1" id="KW-0147">Chitin-binding</keyword>
<dbReference type="Gene3D" id="2.170.140.10">
    <property type="entry name" value="Chitin binding domain"/>
    <property type="match status" value="9"/>
</dbReference>
<protein>
    <recommendedName>
        <fullName evidence="7">Chitin-binding type-2 domain-containing protein</fullName>
    </recommendedName>
</protein>
<feature type="domain" description="Chitin-binding type-2" evidence="7">
    <location>
        <begin position="83"/>
        <end position="139"/>
    </location>
</feature>
<dbReference type="InterPro" id="IPR036508">
    <property type="entry name" value="Chitin-bd_dom_sf"/>
</dbReference>
<dbReference type="SUPFAM" id="SSF57625">
    <property type="entry name" value="Invertebrate chitin-binding proteins"/>
    <property type="match status" value="13"/>
</dbReference>
<keyword evidence="3" id="KW-0677">Repeat</keyword>
<feature type="domain" description="Chitin-binding type-2" evidence="7">
    <location>
        <begin position="375"/>
        <end position="428"/>
    </location>
</feature>